<sequence>MNVQDEVEEFQPSNAAEWFLVLRDDPDDVGLRARFEVWVKEKPERQREWAQIAHTMSVLRRVEPTQDTASPVVLKYRATVVRRRLVASLSLAAAAVVAGVIWGPDALLRLQADHVTGWAETRTIALADGSQIIMAPESAIDTDDTKGQREVRLLKGEALFTVMHDPAHPFRVIAGHLTITDVGTVFDVKAGGGGTEAVAVREGRVSIVNAGSHDAPVLLDAGQAFQMKAGKGMTGAVAPQEVSLWAQGFYVAHSQPVSEVVGTLSHYMRGTVLVRGHGLGAEKVSGLYKLSDARSALQTLADGQNARVWNVTPWLTILNR</sequence>
<dbReference type="EMBL" id="NDFP01000006">
    <property type="protein sequence ID" value="PAL26009.1"/>
    <property type="molecule type" value="Genomic_DNA"/>
</dbReference>
<dbReference type="Pfam" id="PF16220">
    <property type="entry name" value="DUF4880"/>
    <property type="match status" value="1"/>
</dbReference>
<feature type="domain" description="FecR protein" evidence="2">
    <location>
        <begin position="114"/>
        <end position="205"/>
    </location>
</feature>
<evidence type="ECO:0008006" key="6">
    <source>
        <dbReference type="Google" id="ProtNLM"/>
    </source>
</evidence>
<dbReference type="Pfam" id="PF04773">
    <property type="entry name" value="FecR"/>
    <property type="match status" value="1"/>
</dbReference>
<keyword evidence="1" id="KW-1133">Transmembrane helix</keyword>
<dbReference type="InterPro" id="IPR012373">
    <property type="entry name" value="Ferrdict_sens_TM"/>
</dbReference>
<evidence type="ECO:0000259" key="3">
    <source>
        <dbReference type="Pfam" id="PF16220"/>
    </source>
</evidence>
<accession>A0A270BLW7</accession>
<feature type="domain" description="FecR N-terminal" evidence="3">
    <location>
        <begin position="15"/>
        <end position="53"/>
    </location>
</feature>
<dbReference type="InterPro" id="IPR032623">
    <property type="entry name" value="FecR_N"/>
</dbReference>
<proteinExistence type="predicted"/>
<dbReference type="Gene3D" id="2.60.120.1440">
    <property type="match status" value="1"/>
</dbReference>
<evidence type="ECO:0000259" key="2">
    <source>
        <dbReference type="Pfam" id="PF04773"/>
    </source>
</evidence>
<dbReference type="PIRSF" id="PIRSF018266">
    <property type="entry name" value="FecR"/>
    <property type="match status" value="1"/>
</dbReference>
<dbReference type="OrthoDB" id="7339213at2"/>
<name>A0A270BLW7_9PROT</name>
<dbReference type="Proteomes" id="UP000216033">
    <property type="component" value="Unassembled WGS sequence"/>
</dbReference>
<dbReference type="RefSeq" id="WP_095351391.1">
    <property type="nucleotide sequence ID" value="NZ_NDFO01000006.1"/>
</dbReference>
<reference evidence="4 5" key="1">
    <citation type="submission" date="2017-04" db="EMBL/GenBank/DDBJ databases">
        <title>Kefir bacterial isolates.</title>
        <authorList>
            <person name="Kim Y."/>
            <person name="Blasche S."/>
            <person name="Patil K.R."/>
        </authorList>
    </citation>
    <scope>NUCLEOTIDE SEQUENCE [LARGE SCALE GENOMIC DNA]</scope>
    <source>
        <strain evidence="4 5">KR-2</strain>
    </source>
</reference>
<keyword evidence="1" id="KW-0472">Membrane</keyword>
<organism evidence="4 5">
    <name type="scientific">Acetobacter syzygii</name>
    <dbReference type="NCBI Taxonomy" id="146476"/>
    <lineage>
        <taxon>Bacteria</taxon>
        <taxon>Pseudomonadati</taxon>
        <taxon>Pseudomonadota</taxon>
        <taxon>Alphaproteobacteria</taxon>
        <taxon>Acetobacterales</taxon>
        <taxon>Acetobacteraceae</taxon>
        <taxon>Acetobacter</taxon>
    </lineage>
</organism>
<keyword evidence="1" id="KW-0812">Transmembrane</keyword>
<protein>
    <recommendedName>
        <fullName evidence="6">Histidine kinase</fullName>
    </recommendedName>
</protein>
<evidence type="ECO:0000256" key="1">
    <source>
        <dbReference type="SAM" id="Phobius"/>
    </source>
</evidence>
<keyword evidence="5" id="KW-1185">Reference proteome</keyword>
<comment type="caution">
    <text evidence="4">The sequence shown here is derived from an EMBL/GenBank/DDBJ whole genome shotgun (WGS) entry which is preliminary data.</text>
</comment>
<dbReference type="PANTHER" id="PTHR30273:SF2">
    <property type="entry name" value="PROTEIN FECR"/>
    <property type="match status" value="1"/>
</dbReference>
<evidence type="ECO:0000313" key="4">
    <source>
        <dbReference type="EMBL" id="PAL26009.1"/>
    </source>
</evidence>
<dbReference type="GO" id="GO:0016989">
    <property type="term" value="F:sigma factor antagonist activity"/>
    <property type="evidence" value="ECO:0007669"/>
    <property type="project" value="TreeGrafter"/>
</dbReference>
<dbReference type="AlphaFoldDB" id="A0A270BLW7"/>
<dbReference type="PANTHER" id="PTHR30273">
    <property type="entry name" value="PERIPLASMIC SIGNAL SENSOR AND SIGMA FACTOR ACTIVATOR FECR-RELATED"/>
    <property type="match status" value="1"/>
</dbReference>
<evidence type="ECO:0000313" key="5">
    <source>
        <dbReference type="Proteomes" id="UP000216033"/>
    </source>
</evidence>
<dbReference type="InterPro" id="IPR006860">
    <property type="entry name" value="FecR"/>
</dbReference>
<feature type="transmembrane region" description="Helical" evidence="1">
    <location>
        <begin position="85"/>
        <end position="103"/>
    </location>
</feature>
<gene>
    <name evidence="4" type="ORF">B9K05_07850</name>
</gene>